<keyword evidence="5" id="KW-1185">Reference proteome</keyword>
<feature type="region of interest" description="Disordered" evidence="1">
    <location>
        <begin position="1"/>
        <end position="50"/>
    </location>
</feature>
<organism evidence="2 4">
    <name type="scientific">Pyrenophora tritici-repentis</name>
    <dbReference type="NCBI Taxonomy" id="45151"/>
    <lineage>
        <taxon>Eukaryota</taxon>
        <taxon>Fungi</taxon>
        <taxon>Dikarya</taxon>
        <taxon>Ascomycota</taxon>
        <taxon>Pezizomycotina</taxon>
        <taxon>Dothideomycetes</taxon>
        <taxon>Pleosporomycetidae</taxon>
        <taxon>Pleosporales</taxon>
        <taxon>Pleosporineae</taxon>
        <taxon>Pleosporaceae</taxon>
        <taxon>Pyrenophora</taxon>
    </lineage>
</organism>
<evidence type="ECO:0000313" key="5">
    <source>
        <dbReference type="Proteomes" id="UP000249757"/>
    </source>
</evidence>
<evidence type="ECO:0000313" key="4">
    <source>
        <dbReference type="Proteomes" id="UP000245464"/>
    </source>
</evidence>
<feature type="compositionally biased region" description="Acidic residues" evidence="1">
    <location>
        <begin position="7"/>
        <end position="21"/>
    </location>
</feature>
<reference evidence="5" key="4">
    <citation type="journal article" date="2022" name="Microb. Genom.">
        <title>A global pangenome for the wheat fungal pathogen Pyrenophora tritici-repentis and prediction of effector protein structural homology.</title>
        <authorList>
            <person name="Moolhuijzen P.M."/>
            <person name="See P.T."/>
            <person name="Shi G."/>
            <person name="Powell H.R."/>
            <person name="Cockram J."/>
            <person name="Jorgensen L.N."/>
            <person name="Benslimane H."/>
            <person name="Strelkov S.E."/>
            <person name="Turner J."/>
            <person name="Liu Z."/>
            <person name="Moffat C.S."/>
        </authorList>
    </citation>
    <scope>NUCLEOTIDE SEQUENCE [LARGE SCALE GENOMIC DNA]</scope>
</reference>
<gene>
    <name evidence="3" type="ORF">Ptr86124_003729</name>
    <name evidence="2" type="ORF">PtrM4_098380</name>
</gene>
<dbReference type="AlphaFoldDB" id="A0A2W1E013"/>
<evidence type="ECO:0000313" key="2">
    <source>
        <dbReference type="EMBL" id="KAF7572338.1"/>
    </source>
</evidence>
<comment type="caution">
    <text evidence="2">The sequence shown here is derived from an EMBL/GenBank/DDBJ whole genome shotgun (WGS) entry which is preliminary data.</text>
</comment>
<dbReference type="EMBL" id="NQIK02000004">
    <property type="protein sequence ID" value="KAF7572338.1"/>
    <property type="molecule type" value="Genomic_DNA"/>
</dbReference>
<dbReference type="Proteomes" id="UP000249757">
    <property type="component" value="Unassembled WGS sequence"/>
</dbReference>
<sequence length="50" mass="5329">MAGTSGSDEEDGNEEGEDGSWGEEKMENKHKKQTGPVGRSRGAPVLRISP</sequence>
<protein>
    <submittedName>
        <fullName evidence="2">DM6 domain containing protein</fullName>
    </submittedName>
</protein>
<accession>A0A2W1E013</accession>
<reference evidence="2" key="1">
    <citation type="journal article" date="2018" name="BMC Genomics">
        <title>Comparative genomics of the wheat fungal pathogen Pyrenophora tritici-repentis reveals chromosomal variations and genome plasticity.</title>
        <authorList>
            <person name="Moolhuijzen P."/>
            <person name="See P.T."/>
            <person name="Hane J.K."/>
            <person name="Shi G."/>
            <person name="Liu Z."/>
            <person name="Oliver R.P."/>
            <person name="Moffat C.S."/>
        </authorList>
    </citation>
    <scope>NUCLEOTIDE SEQUENCE [LARGE SCALE GENOMIC DNA]</scope>
    <source>
        <strain evidence="2">M4</strain>
    </source>
</reference>
<evidence type="ECO:0000313" key="3">
    <source>
        <dbReference type="EMBL" id="KAI1516792.1"/>
    </source>
</evidence>
<name>A0A2W1E013_9PLEO</name>
<evidence type="ECO:0000256" key="1">
    <source>
        <dbReference type="SAM" id="MobiDB-lite"/>
    </source>
</evidence>
<proteinExistence type="predicted"/>
<dbReference type="EMBL" id="NRDI02000004">
    <property type="protein sequence ID" value="KAI1516792.1"/>
    <property type="molecule type" value="Genomic_DNA"/>
</dbReference>
<reference evidence="3" key="2">
    <citation type="submission" date="2021-05" db="EMBL/GenBank/DDBJ databases">
        <authorList>
            <person name="Moolhuijzen P.M."/>
            <person name="Moffat C.S."/>
        </authorList>
    </citation>
    <scope>NUCLEOTIDE SEQUENCE</scope>
    <source>
        <strain evidence="3">86-124</strain>
    </source>
</reference>
<dbReference type="Proteomes" id="UP000245464">
    <property type="component" value="Chromosome 4"/>
</dbReference>
<reference evidence="3" key="3">
    <citation type="journal article" date="2022" name="bioRxiv">
        <title>A global pangenome for the wheat fungal pathogen Pyrenophora tritici-repentis and prediction of effector protein structural homology.</title>
        <authorList>
            <person name="Moolhuijzen P."/>
            <person name="See P.T."/>
            <person name="Shi G."/>
            <person name="Powell H.R."/>
            <person name="Cockram J."/>
            <person name="Jorgensen L.N."/>
            <person name="Benslimane H."/>
            <person name="Strelkov S.E."/>
            <person name="Turner J."/>
            <person name="Liu Z."/>
            <person name="Moffat C.S."/>
        </authorList>
    </citation>
    <scope>NUCLEOTIDE SEQUENCE</scope>
    <source>
        <strain evidence="3">86-124</strain>
    </source>
</reference>